<dbReference type="InterPro" id="IPR036197">
    <property type="entry name" value="NarG-like_sf"/>
</dbReference>
<feature type="domain" description="4Fe-4S ferredoxin-type" evidence="7">
    <location>
        <begin position="361"/>
        <end position="391"/>
    </location>
</feature>
<organism evidence="8 9">
    <name type="scientific">Pseudopedobacter saltans</name>
    <dbReference type="NCBI Taxonomy" id="151895"/>
    <lineage>
        <taxon>Bacteria</taxon>
        <taxon>Pseudomonadati</taxon>
        <taxon>Bacteroidota</taxon>
        <taxon>Sphingobacteriia</taxon>
        <taxon>Sphingobacteriales</taxon>
        <taxon>Sphingobacteriaceae</taxon>
        <taxon>Pseudopedobacter</taxon>
    </lineage>
</organism>
<protein>
    <submittedName>
        <fullName evidence="8">Fe-S oxidoreductase</fullName>
    </submittedName>
</protein>
<keyword evidence="4" id="KW-0408">Iron</keyword>
<sequence>MHIVLQIIFIALLAFAVWFFTRNVKRIARNIKLGRSETINDHPKERWRNVLLLAFGQKKMFKKPVVGVLHFLVYAGFIIINIEVMEILLDGALGKHRLFSGVGSLYSFLINAFEVLALLVLVSCAIFLVRRNILKIKRLNTSDLQGWPKTDANAILTTEIVLMSLFLIMNACDTLMQQRGFGEYGETITGNFAVSQFIQPLFNGFGNETLEVIERSCWWLHIVGILAFLNYLPYSKHLHILLAFPNSYYARLKPEGEMKNMPEIQNEVLYAMQPELAPTEAAAEKVNFGAKDITDLSWKNLLDAYSCTECGRCSSQCPASQTGKALSPRLIMMKTRDRAEEIGKIIDEKGKWEDDSKSLLHNYITEEELRACTTCNACVEACPVSIEPLDIILQLRRYLVMEESSAPAEWNGMFSNIETNFAPWKFSPDDRDKWVAEL</sequence>
<feature type="transmembrane region" description="Helical" evidence="6">
    <location>
        <begin position="6"/>
        <end position="24"/>
    </location>
</feature>
<dbReference type="InterPro" id="IPR009051">
    <property type="entry name" value="Helical_ferredxn"/>
</dbReference>
<keyword evidence="6" id="KW-1133">Transmembrane helix</keyword>
<feature type="domain" description="4Fe-4S ferredoxin-type" evidence="7">
    <location>
        <begin position="298"/>
        <end position="329"/>
    </location>
</feature>
<dbReference type="GO" id="GO:0016491">
    <property type="term" value="F:oxidoreductase activity"/>
    <property type="evidence" value="ECO:0007669"/>
    <property type="project" value="UniProtKB-KW"/>
</dbReference>
<reference evidence="8 9" key="1">
    <citation type="submission" date="2017-11" db="EMBL/GenBank/DDBJ databases">
        <title>Infants hospitalized years apart are colonized by the same room-sourced microbial strains.</title>
        <authorList>
            <person name="Brooks B."/>
            <person name="Olm M.R."/>
            <person name="Firek B.A."/>
            <person name="Baker R."/>
            <person name="Thomas B.C."/>
            <person name="Morowitz M.J."/>
            <person name="Banfield J.F."/>
        </authorList>
    </citation>
    <scope>NUCLEOTIDE SEQUENCE [LARGE SCALE GENOMIC DNA]</scope>
    <source>
        <strain evidence="8">S2_009_000_R2_76</strain>
    </source>
</reference>
<dbReference type="PANTHER" id="PTHR43255">
    <property type="entry name" value="IRON-SULFUR-BINDING OXIDOREDUCTASE FADF-RELATED-RELATED"/>
    <property type="match status" value="1"/>
</dbReference>
<evidence type="ECO:0000256" key="2">
    <source>
        <dbReference type="ARBA" id="ARBA00022723"/>
    </source>
</evidence>
<evidence type="ECO:0000256" key="1">
    <source>
        <dbReference type="ARBA" id="ARBA00022485"/>
    </source>
</evidence>
<evidence type="ECO:0000259" key="7">
    <source>
        <dbReference type="PROSITE" id="PS51379"/>
    </source>
</evidence>
<dbReference type="AlphaFoldDB" id="A0A2W5F1H0"/>
<evidence type="ECO:0000256" key="6">
    <source>
        <dbReference type="SAM" id="Phobius"/>
    </source>
</evidence>
<dbReference type="InterPro" id="IPR017900">
    <property type="entry name" value="4Fe4S_Fe_S_CS"/>
</dbReference>
<dbReference type="Pfam" id="PF13183">
    <property type="entry name" value="Fer4_8"/>
    <property type="match status" value="1"/>
</dbReference>
<evidence type="ECO:0000313" key="8">
    <source>
        <dbReference type="EMBL" id="PZP50065.1"/>
    </source>
</evidence>
<dbReference type="EMBL" id="QFOI01000083">
    <property type="protein sequence ID" value="PZP50065.1"/>
    <property type="molecule type" value="Genomic_DNA"/>
</dbReference>
<evidence type="ECO:0000256" key="5">
    <source>
        <dbReference type="ARBA" id="ARBA00023014"/>
    </source>
</evidence>
<dbReference type="GO" id="GO:0046872">
    <property type="term" value="F:metal ion binding"/>
    <property type="evidence" value="ECO:0007669"/>
    <property type="project" value="UniProtKB-KW"/>
</dbReference>
<dbReference type="PROSITE" id="PS00198">
    <property type="entry name" value="4FE4S_FER_1"/>
    <property type="match status" value="1"/>
</dbReference>
<keyword evidence="2" id="KW-0479">Metal-binding</keyword>
<dbReference type="Proteomes" id="UP000249645">
    <property type="component" value="Unassembled WGS sequence"/>
</dbReference>
<evidence type="ECO:0000256" key="3">
    <source>
        <dbReference type="ARBA" id="ARBA00023002"/>
    </source>
</evidence>
<proteinExistence type="predicted"/>
<gene>
    <name evidence="8" type="ORF">DI598_06435</name>
</gene>
<keyword evidence="6" id="KW-0812">Transmembrane</keyword>
<evidence type="ECO:0000313" key="9">
    <source>
        <dbReference type="Proteomes" id="UP000249645"/>
    </source>
</evidence>
<dbReference type="SUPFAM" id="SSF46548">
    <property type="entry name" value="alpha-helical ferredoxin"/>
    <property type="match status" value="1"/>
</dbReference>
<keyword evidence="3" id="KW-0560">Oxidoreductase</keyword>
<dbReference type="GO" id="GO:0051539">
    <property type="term" value="F:4 iron, 4 sulfur cluster binding"/>
    <property type="evidence" value="ECO:0007669"/>
    <property type="project" value="UniProtKB-KW"/>
</dbReference>
<dbReference type="InterPro" id="IPR051460">
    <property type="entry name" value="HdrC_iron-sulfur_subunit"/>
</dbReference>
<dbReference type="PANTHER" id="PTHR43255:SF1">
    <property type="entry name" value="IRON-SULFUR-BINDING OXIDOREDUCTASE FADF-RELATED"/>
    <property type="match status" value="1"/>
</dbReference>
<dbReference type="Gene3D" id="1.10.1060.10">
    <property type="entry name" value="Alpha-helical ferredoxin"/>
    <property type="match status" value="1"/>
</dbReference>
<keyword evidence="1" id="KW-0004">4Fe-4S</keyword>
<dbReference type="SUPFAM" id="SSF103501">
    <property type="entry name" value="Respiratory nitrate reductase 1 gamma chain"/>
    <property type="match status" value="1"/>
</dbReference>
<keyword evidence="6" id="KW-0472">Membrane</keyword>
<keyword evidence="5" id="KW-0411">Iron-sulfur</keyword>
<dbReference type="Gene3D" id="1.20.950.20">
    <property type="entry name" value="Transmembrane di-heme cytochromes, Chain C"/>
    <property type="match status" value="1"/>
</dbReference>
<feature type="transmembrane region" description="Helical" evidence="6">
    <location>
        <begin position="105"/>
        <end position="129"/>
    </location>
</feature>
<accession>A0A2W5F1H0</accession>
<dbReference type="GO" id="GO:0005886">
    <property type="term" value="C:plasma membrane"/>
    <property type="evidence" value="ECO:0007669"/>
    <property type="project" value="TreeGrafter"/>
</dbReference>
<dbReference type="InterPro" id="IPR017896">
    <property type="entry name" value="4Fe4S_Fe-S-bd"/>
</dbReference>
<evidence type="ECO:0000256" key="4">
    <source>
        <dbReference type="ARBA" id="ARBA00023004"/>
    </source>
</evidence>
<comment type="caution">
    <text evidence="8">The sequence shown here is derived from an EMBL/GenBank/DDBJ whole genome shotgun (WGS) entry which is preliminary data.</text>
</comment>
<feature type="transmembrane region" description="Helical" evidence="6">
    <location>
        <begin position="65"/>
        <end position="85"/>
    </location>
</feature>
<name>A0A2W5F1H0_9SPHI</name>
<dbReference type="PROSITE" id="PS51379">
    <property type="entry name" value="4FE4S_FER_2"/>
    <property type="match status" value="2"/>
</dbReference>